<evidence type="ECO:0000313" key="3">
    <source>
        <dbReference type="Proteomes" id="UP000473531"/>
    </source>
</evidence>
<gene>
    <name evidence="2" type="ORF">GRI44_10360</name>
</gene>
<keyword evidence="1" id="KW-1133">Transmembrane helix</keyword>
<evidence type="ECO:0000313" key="2">
    <source>
        <dbReference type="EMBL" id="MXP15150.1"/>
    </source>
</evidence>
<evidence type="ECO:0008006" key="4">
    <source>
        <dbReference type="Google" id="ProtNLM"/>
    </source>
</evidence>
<keyword evidence="1" id="KW-0472">Membrane</keyword>
<feature type="transmembrane region" description="Helical" evidence="1">
    <location>
        <begin position="399"/>
        <end position="418"/>
    </location>
</feature>
<feature type="transmembrane region" description="Helical" evidence="1">
    <location>
        <begin position="167"/>
        <end position="184"/>
    </location>
</feature>
<feature type="transmembrane region" description="Helical" evidence="1">
    <location>
        <begin position="341"/>
        <end position="360"/>
    </location>
</feature>
<dbReference type="OrthoDB" id="7605145at2"/>
<organism evidence="2 3">
    <name type="scientific">Allopontixanthobacter confluentis</name>
    <dbReference type="NCBI Taxonomy" id="1849021"/>
    <lineage>
        <taxon>Bacteria</taxon>
        <taxon>Pseudomonadati</taxon>
        <taxon>Pseudomonadota</taxon>
        <taxon>Alphaproteobacteria</taxon>
        <taxon>Sphingomonadales</taxon>
        <taxon>Erythrobacteraceae</taxon>
        <taxon>Allopontixanthobacter</taxon>
    </lineage>
</organism>
<reference evidence="2 3" key="1">
    <citation type="submission" date="2019-12" db="EMBL/GenBank/DDBJ databases">
        <title>Genomic-based taxomic classification of the family Erythrobacteraceae.</title>
        <authorList>
            <person name="Xu L."/>
        </authorList>
    </citation>
    <scope>NUCLEOTIDE SEQUENCE [LARGE SCALE GENOMIC DNA]</scope>
    <source>
        <strain evidence="2 3">KCTC 52259</strain>
    </source>
</reference>
<feature type="transmembrane region" description="Helical" evidence="1">
    <location>
        <begin position="92"/>
        <end position="117"/>
    </location>
</feature>
<feature type="transmembrane region" description="Helical" evidence="1">
    <location>
        <begin position="372"/>
        <end position="393"/>
    </location>
</feature>
<dbReference type="RefSeq" id="WP_160601714.1">
    <property type="nucleotide sequence ID" value="NZ_WTYU01000002.1"/>
</dbReference>
<dbReference type="EMBL" id="WTYU01000002">
    <property type="protein sequence ID" value="MXP15150.1"/>
    <property type="molecule type" value="Genomic_DNA"/>
</dbReference>
<comment type="caution">
    <text evidence="2">The sequence shown here is derived from an EMBL/GenBank/DDBJ whole genome shotgun (WGS) entry which is preliminary data.</text>
</comment>
<protein>
    <recommendedName>
        <fullName evidence="4">Oligosaccharide repeat unit polymerase</fullName>
    </recommendedName>
</protein>
<keyword evidence="3" id="KW-1185">Reference proteome</keyword>
<sequence length="462" mass="50207">MLLIVALFLIIGGIIAVTSNPDIFSPAKFYFAFFILFHVGIIVQPPENLVYGLIFVTLAIGLLIAIVEAVKVQYDLPAAKLIAPPTGAVDRVASIGAALFFCIISLPAVFAQFYMIYEFGGFSGYIASLNTRVVDWSGFGWARTLISMMVVINVAFFAVGLIAKRPLIFWALFAGHFAFVLFFGSLSGSRSGLLNIFALLLVIFHYLRKPIGAGFASLMVTAMIGGASLLGIARNGLTFSNGELTTGLSTAGNNFSFNSFFYGVDPLNLIVATQPMPLAHGSTFLSLFTNAIPRSIYPEKPDTGGVFFTKSYAGDAWEGFSNLTPTFQGEWIINFGWAPGIIGYLISYFAIFLAILGAYRTLLRTRGRQRDAVFAIDVAIYVTVLWSAIGLMIGEITATILGLLLNQLFPLFAMRAYFSYRKNVAARVGGKRARSGQHGTAPRGRLAEPQRFMADPRTADVK</sequence>
<feature type="transmembrane region" description="Helical" evidence="1">
    <location>
        <begin position="213"/>
        <end position="232"/>
    </location>
</feature>
<name>A0A6L7GHV9_9SPHN</name>
<dbReference type="Proteomes" id="UP000473531">
    <property type="component" value="Unassembled WGS sequence"/>
</dbReference>
<dbReference type="AlphaFoldDB" id="A0A6L7GHV9"/>
<evidence type="ECO:0000256" key="1">
    <source>
        <dbReference type="SAM" id="Phobius"/>
    </source>
</evidence>
<accession>A0A6L7GHV9</accession>
<feature type="transmembrane region" description="Helical" evidence="1">
    <location>
        <begin position="191"/>
        <end position="207"/>
    </location>
</feature>
<proteinExistence type="predicted"/>
<feature type="transmembrane region" description="Helical" evidence="1">
    <location>
        <begin position="138"/>
        <end position="161"/>
    </location>
</feature>
<feature type="transmembrane region" description="Helical" evidence="1">
    <location>
        <begin position="50"/>
        <end position="72"/>
    </location>
</feature>
<keyword evidence="1" id="KW-0812">Transmembrane</keyword>